<dbReference type="Gene3D" id="3.40.50.11720">
    <property type="entry name" value="3-Deoxy-D-manno-octulosonic-acid transferase, N-terminal domain"/>
    <property type="match status" value="1"/>
</dbReference>
<evidence type="ECO:0000313" key="13">
    <source>
        <dbReference type="EMBL" id="CUJ86798.1"/>
    </source>
</evidence>
<comment type="subcellular location">
    <subcellularLocation>
        <location evidence="11">Cell membrane</location>
    </subcellularLocation>
</comment>
<evidence type="ECO:0000256" key="10">
    <source>
        <dbReference type="PIRSR" id="PIRSR639901-2"/>
    </source>
</evidence>
<feature type="site" description="Transition state stabilizer" evidence="10">
    <location>
        <position position="140"/>
    </location>
</feature>
<dbReference type="PANTHER" id="PTHR42755:SF1">
    <property type="entry name" value="3-DEOXY-D-MANNO-OCTULOSONIC ACID TRANSFERASE, MITOCHONDRIAL-RELATED"/>
    <property type="match status" value="1"/>
</dbReference>
<dbReference type="AlphaFoldDB" id="A0A0P1I2R5"/>
<evidence type="ECO:0000256" key="1">
    <source>
        <dbReference type="ARBA" id="ARBA00003394"/>
    </source>
</evidence>
<gene>
    <name evidence="13" type="primary">waaA_1</name>
    <name evidence="13" type="ORF">RUE5091_00513</name>
</gene>
<dbReference type="GO" id="GO:0005886">
    <property type="term" value="C:plasma membrane"/>
    <property type="evidence" value="ECO:0007669"/>
    <property type="project" value="UniProtKB-SubCell"/>
</dbReference>
<dbReference type="FunFam" id="3.40.50.2000:FF:000032">
    <property type="entry name" value="3-deoxy-D-manno-octulosonic acid transferase"/>
    <property type="match status" value="1"/>
</dbReference>
<dbReference type="UniPathway" id="UPA00958"/>
<dbReference type="InterPro" id="IPR007507">
    <property type="entry name" value="Glycos_transf_N"/>
</dbReference>
<feature type="site" description="Transition state stabilizer" evidence="10">
    <location>
        <position position="218"/>
    </location>
</feature>
<evidence type="ECO:0000256" key="9">
    <source>
        <dbReference type="PIRSR" id="PIRSR639901-1"/>
    </source>
</evidence>
<comment type="similarity">
    <text evidence="3">Belongs to the glycosyltransferase group 1 family. Glycosyltransferase 30 subfamily.</text>
</comment>
<feature type="active site" description="Proton acceptor" evidence="9">
    <location>
        <position position="70"/>
    </location>
</feature>
<dbReference type="SUPFAM" id="SSF53756">
    <property type="entry name" value="UDP-Glycosyltransferase/glycogen phosphorylase"/>
    <property type="match status" value="1"/>
</dbReference>
<protein>
    <recommendedName>
        <fullName evidence="5 11">3-deoxy-D-manno-octulosonic acid transferase</fullName>
        <shortName evidence="11">Kdo transferase</shortName>
        <ecNumber evidence="4 11">2.4.99.12</ecNumber>
    </recommendedName>
    <alternativeName>
        <fullName evidence="7 11">Lipid IV(A) 3-deoxy-D-manno-octulosonic acid transferase</fullName>
    </alternativeName>
</protein>
<evidence type="ECO:0000256" key="11">
    <source>
        <dbReference type="RuleBase" id="RU365103"/>
    </source>
</evidence>
<dbReference type="InterPro" id="IPR039901">
    <property type="entry name" value="Kdotransferase"/>
</dbReference>
<dbReference type="EMBL" id="CYUD01000001">
    <property type="protein sequence ID" value="CUJ86798.1"/>
    <property type="molecule type" value="Genomic_DNA"/>
</dbReference>
<sequence>MPDQVGRPTLLYHLYCSLTSIAGPLVWRTVRNKLQAADVPETRQQERQGHASLPRPDGQLIWFHAASVGETLSVISLIKRLGERLPNAEFLITSGTPTSAALIEKRMPPRTRHQYPPLDTAGPVRRFLEHWRPDAGIFVESEIWPHLIVEGASRGIPLALLNARLSDKSVVGWKKRPETARFILDHFLLFLTQNDKTAQNLIAIGARADRVQPGTNLKAMSDPLPVDQITLSDIRVQIGTRPVWIASSTHAGEEETVLAAHAELLKRWPNLLLLLIPRHPERRAEVAALVAQFGQTVAIRSNDDKITDNTQVYMADTLGETGTWYALCPIVFLGGSLKEIGGHNPFEPAQAGAAVITGPGYFNFAETFSPLIETGGALQVQSAAELTEAVATWLSNQAALDTARAAAKSCVNTQQSALDAIVETLCTKLNLAEPESNSPG</sequence>
<dbReference type="GO" id="GO:0009245">
    <property type="term" value="P:lipid A biosynthetic process"/>
    <property type="evidence" value="ECO:0007669"/>
    <property type="project" value="TreeGrafter"/>
</dbReference>
<dbReference type="EC" id="2.4.99.12" evidence="4 11"/>
<dbReference type="STRING" id="1715692.RUE5091_00513"/>
<keyword evidence="6 11" id="KW-0808">Transferase</keyword>
<evidence type="ECO:0000313" key="14">
    <source>
        <dbReference type="Proteomes" id="UP000051260"/>
    </source>
</evidence>
<reference evidence="14" key="1">
    <citation type="submission" date="2015-09" db="EMBL/GenBank/DDBJ databases">
        <authorList>
            <person name="Rodrigo-Torres L."/>
            <person name="Arahal D.R."/>
        </authorList>
    </citation>
    <scope>NUCLEOTIDE SEQUENCE [LARGE SCALE GENOMIC DNA]</scope>
    <source>
        <strain evidence="14">CECT 5091</strain>
    </source>
</reference>
<accession>A0A0P1I2R5</accession>
<dbReference type="GO" id="GO:0043842">
    <property type="term" value="F:Kdo transferase activity"/>
    <property type="evidence" value="ECO:0007669"/>
    <property type="project" value="UniProtKB-EC"/>
</dbReference>
<dbReference type="OrthoDB" id="9789797at2"/>
<evidence type="ECO:0000259" key="12">
    <source>
        <dbReference type="Pfam" id="PF04413"/>
    </source>
</evidence>
<evidence type="ECO:0000256" key="7">
    <source>
        <dbReference type="ARBA" id="ARBA00031445"/>
    </source>
</evidence>
<name>A0A0P1I2R5_9RHOB</name>
<evidence type="ECO:0000256" key="2">
    <source>
        <dbReference type="ARBA" id="ARBA00004713"/>
    </source>
</evidence>
<comment type="pathway">
    <text evidence="2 11">Bacterial outer membrane biogenesis; LPS core biosynthesis.</text>
</comment>
<evidence type="ECO:0000256" key="4">
    <source>
        <dbReference type="ARBA" id="ARBA00012621"/>
    </source>
</evidence>
<keyword evidence="11" id="KW-0472">Membrane</keyword>
<evidence type="ECO:0000256" key="6">
    <source>
        <dbReference type="ARBA" id="ARBA00022679"/>
    </source>
</evidence>
<dbReference type="Gene3D" id="3.40.50.2000">
    <property type="entry name" value="Glycogen Phosphorylase B"/>
    <property type="match status" value="1"/>
</dbReference>
<feature type="domain" description="3-deoxy-D-manno-octulosonic-acid transferase N-terminal" evidence="12">
    <location>
        <begin position="44"/>
        <end position="219"/>
    </location>
</feature>
<keyword evidence="13" id="KW-0328">Glycosyltransferase</keyword>
<evidence type="ECO:0000256" key="8">
    <source>
        <dbReference type="ARBA" id="ARBA00049183"/>
    </source>
</evidence>
<keyword evidence="14" id="KW-1185">Reference proteome</keyword>
<dbReference type="PANTHER" id="PTHR42755">
    <property type="entry name" value="3-DEOXY-MANNO-OCTULOSONATE CYTIDYLYLTRANSFERASE"/>
    <property type="match status" value="1"/>
</dbReference>
<comment type="catalytic activity">
    <reaction evidence="8 11">
        <text>lipid IVA (E. coli) + CMP-3-deoxy-beta-D-manno-octulosonate = alpha-Kdo-(2-&gt;6)-lipid IVA (E. coli) + CMP + H(+)</text>
        <dbReference type="Rhea" id="RHEA:28066"/>
        <dbReference type="ChEBI" id="CHEBI:15378"/>
        <dbReference type="ChEBI" id="CHEBI:58603"/>
        <dbReference type="ChEBI" id="CHEBI:60364"/>
        <dbReference type="ChEBI" id="CHEBI:60377"/>
        <dbReference type="ChEBI" id="CHEBI:85987"/>
        <dbReference type="EC" id="2.4.99.12"/>
    </reaction>
</comment>
<dbReference type="Pfam" id="PF04413">
    <property type="entry name" value="Glycos_transf_N"/>
    <property type="match status" value="1"/>
</dbReference>
<proteinExistence type="inferred from homology"/>
<comment type="function">
    <text evidence="1 11">Involved in lipopolysaccharide (LPS) biosynthesis. Catalyzes the transfer of 3-deoxy-D-manno-octulosonate (Kdo) residue(s) from CMP-Kdo to lipid IV(A), the tetraacyldisaccharide-1,4'-bisphosphate precursor of lipid A.</text>
</comment>
<dbReference type="Proteomes" id="UP000051260">
    <property type="component" value="Unassembled WGS sequence"/>
</dbReference>
<dbReference type="RefSeq" id="WP_058280268.1">
    <property type="nucleotide sequence ID" value="NZ_CYUD01000001.1"/>
</dbReference>
<keyword evidence="11" id="KW-1003">Cell membrane</keyword>
<dbReference type="InterPro" id="IPR038107">
    <property type="entry name" value="Glycos_transf_N_sf"/>
</dbReference>
<evidence type="ECO:0000256" key="5">
    <source>
        <dbReference type="ARBA" id="ARBA00019077"/>
    </source>
</evidence>
<keyword evidence="11" id="KW-0448">Lipopolysaccharide biosynthesis</keyword>
<evidence type="ECO:0000256" key="3">
    <source>
        <dbReference type="ARBA" id="ARBA00006380"/>
    </source>
</evidence>
<organism evidence="13 14">
    <name type="scientific">Ruegeria denitrificans</name>
    <dbReference type="NCBI Taxonomy" id="1715692"/>
    <lineage>
        <taxon>Bacteria</taxon>
        <taxon>Pseudomonadati</taxon>
        <taxon>Pseudomonadota</taxon>
        <taxon>Alphaproteobacteria</taxon>
        <taxon>Rhodobacterales</taxon>
        <taxon>Roseobacteraceae</taxon>
        <taxon>Ruegeria</taxon>
    </lineage>
</organism>
<dbReference type="GO" id="GO:0009244">
    <property type="term" value="P:lipopolysaccharide core region biosynthetic process"/>
    <property type="evidence" value="ECO:0007669"/>
    <property type="project" value="UniProtKB-UniRule"/>
</dbReference>